<sequence length="75" mass="8548">MQDHLGCLEREGRKCHKPPRKPRPSPSEKRFFNSRKTDQTLAYTNAMHGKLRTVLPLIQLLPSALLILLVGTLTK</sequence>
<keyword evidence="2" id="KW-1133">Transmembrane helix</keyword>
<evidence type="ECO:0000256" key="2">
    <source>
        <dbReference type="SAM" id="Phobius"/>
    </source>
</evidence>
<evidence type="ECO:0000313" key="4">
    <source>
        <dbReference type="Proteomes" id="UP001054945"/>
    </source>
</evidence>
<keyword evidence="2" id="KW-0812">Transmembrane</keyword>
<accession>A0AAV4PDN9</accession>
<evidence type="ECO:0000256" key="1">
    <source>
        <dbReference type="SAM" id="MobiDB-lite"/>
    </source>
</evidence>
<dbReference type="AlphaFoldDB" id="A0AAV4PDN9"/>
<protein>
    <submittedName>
        <fullName evidence="3">Uncharacterized protein</fullName>
    </submittedName>
</protein>
<reference evidence="3 4" key="1">
    <citation type="submission" date="2021-06" db="EMBL/GenBank/DDBJ databases">
        <title>Caerostris extrusa draft genome.</title>
        <authorList>
            <person name="Kono N."/>
            <person name="Arakawa K."/>
        </authorList>
    </citation>
    <scope>NUCLEOTIDE SEQUENCE [LARGE SCALE GENOMIC DNA]</scope>
</reference>
<gene>
    <name evidence="3" type="ORF">CEXT_169771</name>
</gene>
<feature type="compositionally biased region" description="Basic residues" evidence="1">
    <location>
        <begin position="13"/>
        <end position="23"/>
    </location>
</feature>
<feature type="compositionally biased region" description="Basic and acidic residues" evidence="1">
    <location>
        <begin position="26"/>
        <end position="35"/>
    </location>
</feature>
<keyword evidence="2" id="KW-0472">Membrane</keyword>
<proteinExistence type="predicted"/>
<name>A0AAV4PDN9_CAEEX</name>
<organism evidence="3 4">
    <name type="scientific">Caerostris extrusa</name>
    <name type="common">Bark spider</name>
    <name type="synonym">Caerostris bankana</name>
    <dbReference type="NCBI Taxonomy" id="172846"/>
    <lineage>
        <taxon>Eukaryota</taxon>
        <taxon>Metazoa</taxon>
        <taxon>Ecdysozoa</taxon>
        <taxon>Arthropoda</taxon>
        <taxon>Chelicerata</taxon>
        <taxon>Arachnida</taxon>
        <taxon>Araneae</taxon>
        <taxon>Araneomorphae</taxon>
        <taxon>Entelegynae</taxon>
        <taxon>Araneoidea</taxon>
        <taxon>Araneidae</taxon>
        <taxon>Caerostris</taxon>
    </lineage>
</organism>
<dbReference type="EMBL" id="BPLR01004490">
    <property type="protein sequence ID" value="GIX95305.1"/>
    <property type="molecule type" value="Genomic_DNA"/>
</dbReference>
<comment type="caution">
    <text evidence="3">The sequence shown here is derived from an EMBL/GenBank/DDBJ whole genome shotgun (WGS) entry which is preliminary data.</text>
</comment>
<feature type="region of interest" description="Disordered" evidence="1">
    <location>
        <begin position="1"/>
        <end position="35"/>
    </location>
</feature>
<feature type="compositionally biased region" description="Basic and acidic residues" evidence="1">
    <location>
        <begin position="1"/>
        <end position="12"/>
    </location>
</feature>
<keyword evidence="4" id="KW-1185">Reference proteome</keyword>
<dbReference type="Proteomes" id="UP001054945">
    <property type="component" value="Unassembled WGS sequence"/>
</dbReference>
<evidence type="ECO:0000313" key="3">
    <source>
        <dbReference type="EMBL" id="GIX95305.1"/>
    </source>
</evidence>
<feature type="transmembrane region" description="Helical" evidence="2">
    <location>
        <begin position="54"/>
        <end position="73"/>
    </location>
</feature>